<evidence type="ECO:0000256" key="2">
    <source>
        <dbReference type="ARBA" id="ARBA00005695"/>
    </source>
</evidence>
<dbReference type="PIRSF" id="PIRSF002741">
    <property type="entry name" value="MppA"/>
    <property type="match status" value="1"/>
</dbReference>
<evidence type="ECO:0000256" key="5">
    <source>
        <dbReference type="SAM" id="SignalP"/>
    </source>
</evidence>
<dbReference type="CDD" id="cd08504">
    <property type="entry name" value="PBP2_OppA"/>
    <property type="match status" value="1"/>
</dbReference>
<dbReference type="GO" id="GO:0030288">
    <property type="term" value="C:outer membrane-bounded periplasmic space"/>
    <property type="evidence" value="ECO:0007669"/>
    <property type="project" value="TreeGrafter"/>
</dbReference>
<dbReference type="Proteomes" id="UP000028602">
    <property type="component" value="Unassembled WGS sequence"/>
</dbReference>
<feature type="domain" description="Solute-binding protein family 5" evidence="6">
    <location>
        <begin position="100"/>
        <end position="479"/>
    </location>
</feature>
<dbReference type="eggNOG" id="COG4166">
    <property type="taxonomic scope" value="Bacteria"/>
</dbReference>
<dbReference type="InterPro" id="IPR030678">
    <property type="entry name" value="Peptide/Ni-bd"/>
</dbReference>
<evidence type="ECO:0000256" key="4">
    <source>
        <dbReference type="ARBA" id="ARBA00022729"/>
    </source>
</evidence>
<dbReference type="InterPro" id="IPR039424">
    <property type="entry name" value="SBP_5"/>
</dbReference>
<dbReference type="GO" id="GO:0043190">
    <property type="term" value="C:ATP-binding cassette (ABC) transporter complex"/>
    <property type="evidence" value="ECO:0007669"/>
    <property type="project" value="InterPro"/>
</dbReference>
<dbReference type="PANTHER" id="PTHR30290:SF10">
    <property type="entry name" value="PERIPLASMIC OLIGOPEPTIDE-BINDING PROTEIN-RELATED"/>
    <property type="match status" value="1"/>
</dbReference>
<reference evidence="7 8" key="1">
    <citation type="submission" date="2014-05" db="EMBL/GenBank/DDBJ databases">
        <title>ATOL: Assembling a taxonomically balanced genome-scale reconstruction of the evolutionary history of the Enterobacteriaceae.</title>
        <authorList>
            <person name="Plunkett G.III."/>
            <person name="Neeno-Eckwall E.C."/>
            <person name="Glasner J.D."/>
            <person name="Perna N.T."/>
        </authorList>
    </citation>
    <scope>NUCLEOTIDE SEQUENCE [LARGE SCALE GENOMIC DNA]</scope>
    <source>
        <strain evidence="7 8">ATCC 33301</strain>
    </source>
</reference>
<evidence type="ECO:0000256" key="1">
    <source>
        <dbReference type="ARBA" id="ARBA00004196"/>
    </source>
</evidence>
<dbReference type="Pfam" id="PF00496">
    <property type="entry name" value="SBP_bac_5"/>
    <property type="match status" value="1"/>
</dbReference>
<keyword evidence="8" id="KW-1185">Reference proteome</keyword>
<accession>A0A085JQG7</accession>
<evidence type="ECO:0000313" key="7">
    <source>
        <dbReference type="EMBL" id="KFD22713.1"/>
    </source>
</evidence>
<evidence type="ECO:0000313" key="8">
    <source>
        <dbReference type="Proteomes" id="UP000028602"/>
    </source>
</evidence>
<dbReference type="Gene3D" id="3.40.190.10">
    <property type="entry name" value="Periplasmic binding protein-like II"/>
    <property type="match status" value="1"/>
</dbReference>
<gene>
    <name evidence="7" type="ORF">GTPT_0292</name>
</gene>
<keyword evidence="3" id="KW-0813">Transport</keyword>
<feature type="chain" id="PRO_5001793621" evidence="5">
    <location>
        <begin position="45"/>
        <end position="558"/>
    </location>
</feature>
<evidence type="ECO:0000256" key="3">
    <source>
        <dbReference type="ARBA" id="ARBA00022448"/>
    </source>
</evidence>
<dbReference type="AlphaFoldDB" id="A0A085JQG7"/>
<organism evidence="7 8">
    <name type="scientific">Tatumella ptyseos ATCC 33301</name>
    <dbReference type="NCBI Taxonomy" id="1005995"/>
    <lineage>
        <taxon>Bacteria</taxon>
        <taxon>Pseudomonadati</taxon>
        <taxon>Pseudomonadota</taxon>
        <taxon>Gammaproteobacteria</taxon>
        <taxon>Enterobacterales</taxon>
        <taxon>Erwiniaceae</taxon>
        <taxon>Tatumella</taxon>
    </lineage>
</organism>
<evidence type="ECO:0000259" key="6">
    <source>
        <dbReference type="Pfam" id="PF00496"/>
    </source>
</evidence>
<dbReference type="FunFam" id="3.90.76.10:FF:000001">
    <property type="entry name" value="Oligopeptide ABC transporter substrate-binding protein"/>
    <property type="match status" value="1"/>
</dbReference>
<dbReference type="InterPro" id="IPR000914">
    <property type="entry name" value="SBP_5_dom"/>
</dbReference>
<dbReference type="PANTHER" id="PTHR30290">
    <property type="entry name" value="PERIPLASMIC BINDING COMPONENT OF ABC TRANSPORTER"/>
    <property type="match status" value="1"/>
</dbReference>
<keyword evidence="4 5" id="KW-0732">Signal</keyword>
<dbReference type="EMBL" id="JMPR01000004">
    <property type="protein sequence ID" value="KFD22713.1"/>
    <property type="molecule type" value="Genomic_DNA"/>
</dbReference>
<dbReference type="GO" id="GO:0015833">
    <property type="term" value="P:peptide transport"/>
    <property type="evidence" value="ECO:0007669"/>
    <property type="project" value="TreeGrafter"/>
</dbReference>
<comment type="caution">
    <text evidence="7">The sequence shown here is derived from an EMBL/GenBank/DDBJ whole genome shotgun (WGS) entry which is preliminary data.</text>
</comment>
<comment type="similarity">
    <text evidence="2">Belongs to the bacterial solute-binding protein 5 family.</text>
</comment>
<protein>
    <submittedName>
        <fullName evidence="7">Periplasmic substrate-binding component of an ABC superfamily oligopeptide transporter</fullName>
    </submittedName>
</protein>
<proteinExistence type="inferred from homology"/>
<comment type="subcellular location">
    <subcellularLocation>
        <location evidence="1">Cell envelope</location>
    </subcellularLocation>
</comment>
<dbReference type="SUPFAM" id="SSF53850">
    <property type="entry name" value="Periplasmic binding protein-like II"/>
    <property type="match status" value="1"/>
</dbReference>
<feature type="signal peptide" evidence="5">
    <location>
        <begin position="1"/>
        <end position="44"/>
    </location>
</feature>
<dbReference type="GO" id="GO:1904680">
    <property type="term" value="F:peptide transmembrane transporter activity"/>
    <property type="evidence" value="ECO:0007669"/>
    <property type="project" value="TreeGrafter"/>
</dbReference>
<dbReference type="Gene3D" id="3.10.105.10">
    <property type="entry name" value="Dipeptide-binding Protein, Domain 3"/>
    <property type="match status" value="1"/>
</dbReference>
<dbReference type="Gene3D" id="3.90.76.10">
    <property type="entry name" value="Dipeptide-binding Protein, Domain 1"/>
    <property type="match status" value="1"/>
</dbReference>
<name>A0A085JQG7_9GAMM</name>
<sequence length="558" mass="61833">MILIINKIKNSQRYSLMQGKTLHTRRTRLSLLFAGLCFSSVAFSAVVPAGTQLAATQNLVRGNGAEPATLDPDKVEDNSSMAVINDLFEGLVRVENNGHIIPALADSWQTSDHKTWTFHIRSGATWSDGSPITAQDVVYSWRRLSDPKTASPYASFTANAHILNAQAVIDGKMPTDKLGVYAPDSSTVKVVLDQPVSYFLQFVAHPSLFPVSEKDVKTYGDSWTQPGHMISSSAYQLSDWIVNEKITLKRNPRYWDNAHTVINQVTFLPISDGSAELNRYLAGEIDITSTIPAIEFARMKKERPKEVFVAPELSVFYFDINSARAPFNDVRVRQALNLALNKDIISKKVLGMGETPAWTVAPLSMGGVTITPPVWAHWTQAERIAKARELLKEAGYSDSHPLSFTLLYNNGADNQRIAIAAASMWKSALGVKASLQNQEWKSMLDTMHQGQYQLVRYSWGADYNEYSTFLNTFRSGDTNNTGNFSNKDYDNEIAAAQSAQTPAETAAHYQKAIDIAANEAPAIPIYYLTQDYMVSPKVGGFAPSALAFYQTKDLYLKK</sequence>